<dbReference type="InterPro" id="IPR052512">
    <property type="entry name" value="4CMD/NDH-1_regulator"/>
</dbReference>
<name>E3IV61_PSEI1</name>
<dbReference type="InParanoid" id="E3IV61"/>
<dbReference type="OrthoDB" id="9802489at2"/>
<protein>
    <submittedName>
        <fullName evidence="2">Carboxymuconolactone decarboxylase</fullName>
    </submittedName>
</protein>
<dbReference type="GO" id="GO:0051920">
    <property type="term" value="F:peroxiredoxin activity"/>
    <property type="evidence" value="ECO:0007669"/>
    <property type="project" value="InterPro"/>
</dbReference>
<accession>E3IV61</accession>
<dbReference type="Pfam" id="PF02627">
    <property type="entry name" value="CMD"/>
    <property type="match status" value="2"/>
</dbReference>
<dbReference type="PANTHER" id="PTHR33570:SF2">
    <property type="entry name" value="CARBOXYMUCONOLACTONE DECARBOXYLASE-LIKE DOMAIN-CONTAINING PROTEIN"/>
    <property type="match status" value="1"/>
</dbReference>
<sequence>MGKPDAEETFREVMTGELAAPATPFARAARDFVFGDVWSRPGLSRHDRRLVTLACVAAAGSPGPMEEQVHAALNSGDLDLATMLELVLHFAVYCGWPKGSELERVVGEQSARIARENGREPEPWPVLPNDGLGENDWEKRLARGEEVFKEINLLPGAPPRTSPYRQAGVLGFVFGHLWLRPGLTRRDRRILSISCVGTTGAPTPIRMHVTTALRSGDLTREELDEIVLQFAAYAGFATGAVLNEAVEAAAAASPA</sequence>
<dbReference type="RefSeq" id="WP_013423200.1">
    <property type="nucleotide sequence ID" value="NC_014666.1"/>
</dbReference>
<evidence type="ECO:0000259" key="1">
    <source>
        <dbReference type="Pfam" id="PF02627"/>
    </source>
</evidence>
<dbReference type="Proteomes" id="UP000002484">
    <property type="component" value="Chromosome"/>
</dbReference>
<dbReference type="HOGENOM" id="CLU_078471_0_0_11"/>
<keyword evidence="3" id="KW-1185">Reference proteome</keyword>
<feature type="domain" description="Carboxymuconolactone decarboxylase-like" evidence="1">
    <location>
        <begin position="167"/>
        <end position="238"/>
    </location>
</feature>
<feature type="domain" description="Carboxymuconolactone decarboxylase-like" evidence="1">
    <location>
        <begin position="25"/>
        <end position="98"/>
    </location>
</feature>
<gene>
    <name evidence="2" type="ordered locus">FraEuI1c_2031</name>
</gene>
<dbReference type="STRING" id="298654.FraEuI1c_2031"/>
<dbReference type="SUPFAM" id="SSF69118">
    <property type="entry name" value="AhpD-like"/>
    <property type="match status" value="1"/>
</dbReference>
<dbReference type="KEGG" id="fri:FraEuI1c_2031"/>
<dbReference type="InterPro" id="IPR029032">
    <property type="entry name" value="AhpD-like"/>
</dbReference>
<dbReference type="Gene3D" id="1.20.1290.10">
    <property type="entry name" value="AhpD-like"/>
    <property type="match status" value="1"/>
</dbReference>
<evidence type="ECO:0000313" key="3">
    <source>
        <dbReference type="Proteomes" id="UP000002484"/>
    </source>
</evidence>
<proteinExistence type="predicted"/>
<reference evidence="2 3" key="1">
    <citation type="submission" date="2010-10" db="EMBL/GenBank/DDBJ databases">
        <title>Complete sequence of Frankia sp. EuI1c.</title>
        <authorList>
            <consortium name="US DOE Joint Genome Institute"/>
            <person name="Lucas S."/>
            <person name="Copeland A."/>
            <person name="Lapidus A."/>
            <person name="Cheng J.-F."/>
            <person name="Bruce D."/>
            <person name="Goodwin L."/>
            <person name="Pitluck S."/>
            <person name="Chertkov O."/>
            <person name="Detter J.C."/>
            <person name="Han C."/>
            <person name="Tapia R."/>
            <person name="Land M."/>
            <person name="Hauser L."/>
            <person name="Jeffries C."/>
            <person name="Kyrpides N."/>
            <person name="Ivanova N."/>
            <person name="Mikhailova N."/>
            <person name="Beauchemin N."/>
            <person name="Sen A."/>
            <person name="Sur S.A."/>
            <person name="Gtari M."/>
            <person name="Wall L."/>
            <person name="Tisa L."/>
            <person name="Woyke T."/>
        </authorList>
    </citation>
    <scope>NUCLEOTIDE SEQUENCE [LARGE SCALE GENOMIC DNA]</scope>
    <source>
        <strain evidence="3">DSM 45817 / CECT 9037 / EuI1c</strain>
    </source>
</reference>
<organism evidence="2 3">
    <name type="scientific">Pseudofrankia inefficax (strain DSM 45817 / CECT 9037 / DDB 130130 / EuI1c)</name>
    <name type="common">Frankia inefficax</name>
    <dbReference type="NCBI Taxonomy" id="298654"/>
    <lineage>
        <taxon>Bacteria</taxon>
        <taxon>Bacillati</taxon>
        <taxon>Actinomycetota</taxon>
        <taxon>Actinomycetes</taxon>
        <taxon>Frankiales</taxon>
        <taxon>Frankiaceae</taxon>
        <taxon>Pseudofrankia</taxon>
    </lineage>
</organism>
<dbReference type="InterPro" id="IPR003779">
    <property type="entry name" value="CMD-like"/>
</dbReference>
<dbReference type="EMBL" id="CP002299">
    <property type="protein sequence ID" value="ADP80081.1"/>
    <property type="molecule type" value="Genomic_DNA"/>
</dbReference>
<dbReference type="AlphaFoldDB" id="E3IV61"/>
<dbReference type="PANTHER" id="PTHR33570">
    <property type="entry name" value="4-CARBOXYMUCONOLACTONE DECARBOXYLASE FAMILY PROTEIN"/>
    <property type="match status" value="1"/>
</dbReference>
<evidence type="ECO:0000313" key="2">
    <source>
        <dbReference type="EMBL" id="ADP80081.1"/>
    </source>
</evidence>
<dbReference type="eggNOG" id="COG0599">
    <property type="taxonomic scope" value="Bacteria"/>
</dbReference>